<dbReference type="SUPFAM" id="SSF55961">
    <property type="entry name" value="Bet v1-like"/>
    <property type="match status" value="1"/>
</dbReference>
<evidence type="ECO:0000256" key="1">
    <source>
        <dbReference type="ARBA" id="ARBA00006817"/>
    </source>
</evidence>
<dbReference type="RefSeq" id="WP_100422146.1">
    <property type="nucleotide sequence ID" value="NZ_BOOX01000010.1"/>
</dbReference>
<evidence type="ECO:0000313" key="3">
    <source>
        <dbReference type="EMBL" id="PJJ77839.1"/>
    </source>
</evidence>
<dbReference type="OrthoDB" id="5185819at2"/>
<comment type="similarity">
    <text evidence="1">Belongs to the AHA1 family.</text>
</comment>
<dbReference type="Gene3D" id="3.30.530.20">
    <property type="match status" value="1"/>
</dbReference>
<name>A0A2M9D0Y8_9CELL</name>
<comment type="caution">
    <text evidence="3">The sequence shown here is derived from an EMBL/GenBank/DDBJ whole genome shotgun (WGS) entry which is preliminary data.</text>
</comment>
<dbReference type="EMBL" id="PGFE01000001">
    <property type="protein sequence ID" value="PJJ77839.1"/>
    <property type="molecule type" value="Genomic_DNA"/>
</dbReference>
<accession>A0A2M9D0Y8</accession>
<reference evidence="3 4" key="1">
    <citation type="submission" date="2017-11" db="EMBL/GenBank/DDBJ databases">
        <title>Genomic Encyclopedia of Archaeal and Bacterial Type Strains, Phase II (KMG-II): From Individual Species to Whole Genera.</title>
        <authorList>
            <person name="Goeker M."/>
        </authorList>
    </citation>
    <scope>NUCLEOTIDE SEQUENCE [LARGE SCALE GENOMIC DNA]</scope>
    <source>
        <strain evidence="3 4">DSM 25478</strain>
    </source>
</reference>
<dbReference type="InterPro" id="IPR023393">
    <property type="entry name" value="START-like_dom_sf"/>
</dbReference>
<organism evidence="3 4">
    <name type="scientific">Sediminihabitans luteus</name>
    <dbReference type="NCBI Taxonomy" id="1138585"/>
    <lineage>
        <taxon>Bacteria</taxon>
        <taxon>Bacillati</taxon>
        <taxon>Actinomycetota</taxon>
        <taxon>Actinomycetes</taxon>
        <taxon>Micrococcales</taxon>
        <taxon>Cellulomonadaceae</taxon>
        <taxon>Sediminihabitans</taxon>
    </lineage>
</organism>
<dbReference type="InterPro" id="IPR013538">
    <property type="entry name" value="ASHA1/2-like_C"/>
</dbReference>
<dbReference type="AlphaFoldDB" id="A0A2M9D0Y8"/>
<dbReference type="Pfam" id="PF08327">
    <property type="entry name" value="AHSA1"/>
    <property type="match status" value="1"/>
</dbReference>
<gene>
    <name evidence="3" type="ORF">CLV28_1065</name>
</gene>
<evidence type="ECO:0000259" key="2">
    <source>
        <dbReference type="Pfam" id="PF08327"/>
    </source>
</evidence>
<proteinExistence type="inferred from homology"/>
<feature type="domain" description="Activator of Hsp90 ATPase homologue 1/2-like C-terminal" evidence="2">
    <location>
        <begin position="24"/>
        <end position="154"/>
    </location>
</feature>
<dbReference type="CDD" id="cd07826">
    <property type="entry name" value="SRPBCC_CalC_Aha1-like_9"/>
    <property type="match status" value="1"/>
</dbReference>
<keyword evidence="4" id="KW-1185">Reference proteome</keyword>
<dbReference type="Proteomes" id="UP000231693">
    <property type="component" value="Unassembled WGS sequence"/>
</dbReference>
<sequence>MTTHPTTVTAEPGTPFIDVTRDFDAPRELLFRAMTDAELVPRWLGPHRYAMRLDHYDARTGGSWAYAHVADDGEFGFHGSFHSVTPPESAVQTFEFAGYPGHVSLEAMTLTALPDGGTRLHVHATYQSVEDRDGMLASGMEGGMTESYDRLDALTAELTA</sequence>
<protein>
    <submittedName>
        <fullName evidence="3">Uncharacterized protein YndB with AHSA1/START domain</fullName>
    </submittedName>
</protein>
<evidence type="ECO:0000313" key="4">
    <source>
        <dbReference type="Proteomes" id="UP000231693"/>
    </source>
</evidence>